<evidence type="ECO:0000256" key="2">
    <source>
        <dbReference type="ARBA" id="ARBA00022618"/>
    </source>
</evidence>
<comment type="caution">
    <text evidence="11">The sequence shown here is derived from an EMBL/GenBank/DDBJ whole genome shotgun (WGS) entry which is preliminary data.</text>
</comment>
<evidence type="ECO:0000256" key="1">
    <source>
        <dbReference type="ARBA" id="ARBA00005898"/>
    </source>
</evidence>
<dbReference type="Pfam" id="PF01225">
    <property type="entry name" value="Mur_ligase"/>
    <property type="match status" value="1"/>
</dbReference>
<dbReference type="Gene3D" id="3.90.190.20">
    <property type="entry name" value="Mur ligase, C-terminal domain"/>
    <property type="match status" value="1"/>
</dbReference>
<organism evidence="11 12">
    <name type="scientific">Vibrio agarilyticus</name>
    <dbReference type="NCBI Taxonomy" id="2726741"/>
    <lineage>
        <taxon>Bacteria</taxon>
        <taxon>Pseudomonadati</taxon>
        <taxon>Pseudomonadota</taxon>
        <taxon>Gammaproteobacteria</taxon>
        <taxon>Vibrionales</taxon>
        <taxon>Vibrionaceae</taxon>
        <taxon>Vibrio</taxon>
    </lineage>
</organism>
<dbReference type="GO" id="GO:0009252">
    <property type="term" value="P:peptidoglycan biosynthetic process"/>
    <property type="evidence" value="ECO:0007669"/>
    <property type="project" value="UniProtKB-UniPathway"/>
</dbReference>
<dbReference type="SUPFAM" id="SSF53244">
    <property type="entry name" value="MurD-like peptide ligases, peptide-binding domain"/>
    <property type="match status" value="1"/>
</dbReference>
<evidence type="ECO:0000313" key="12">
    <source>
        <dbReference type="Proteomes" id="UP000535589"/>
    </source>
</evidence>
<sequence>MRSPAISAHLELLESLNVNQFKTNSLEVTQGDVFICRQGNNVDSHEFVEEAIAKGASAIIANRAMTLAIPVMVTESYYQSLALVKAFYRHPHLRLKHVGVTGTNGKTTVSDCLNQILNRSCRSAYIGTLGAKIADFDIPLDNTTPDGVTLLNLFNEMGKQRIDLNIMELSSHALSQDRAGFVSLQVGVITNIGQDHLDYHKTKDSYVQAKLQLIDRIRPQGTLVVNLNDPHADAAIERAAQRVNILTFAIENSQADLNATQIVSTLRGTCFDLVFKEERITVNSPMPFDYNVENVLAIVAVLISLGWTLKAAGNAIELLKTPDGRAQFIELSNGAIGLVDYAHNSDGLGSLLKNVRAHVRNRLIVVVGVTGDRIQQASAIGEICAQYADLLIFTSDNPMGAEQSELFRALTFSISNTPHFEISDRAEAIKLAKQLSEQGDLIVVCGKGNETFQYVNDGKGKKQRYMGDLAALQRTEEF</sequence>
<evidence type="ECO:0000259" key="10">
    <source>
        <dbReference type="Pfam" id="PF08245"/>
    </source>
</evidence>
<dbReference type="InterPro" id="IPR013221">
    <property type="entry name" value="Mur_ligase_cen"/>
</dbReference>
<protein>
    <submittedName>
        <fullName evidence="11">UDP-N-acetylmuramoyl-L-alanyl-D-glutamate--2, 6-diaminopimelate ligase</fullName>
    </submittedName>
</protein>
<dbReference type="NCBIfam" id="TIGR01085">
    <property type="entry name" value="murE"/>
    <property type="match status" value="1"/>
</dbReference>
<name>A0A7X8TPB2_9VIBR</name>
<dbReference type="Pfam" id="PF02875">
    <property type="entry name" value="Mur_ligase_C"/>
    <property type="match status" value="1"/>
</dbReference>
<evidence type="ECO:0000256" key="6">
    <source>
        <dbReference type="ARBA" id="ARBA00023316"/>
    </source>
</evidence>
<evidence type="ECO:0000259" key="8">
    <source>
        <dbReference type="Pfam" id="PF01225"/>
    </source>
</evidence>
<dbReference type="GO" id="GO:0005737">
    <property type="term" value="C:cytoplasm"/>
    <property type="evidence" value="ECO:0007669"/>
    <property type="project" value="UniProtKB-SubCell"/>
</dbReference>
<comment type="subcellular location">
    <subcellularLocation>
        <location evidence="7">Cytoplasm</location>
    </subcellularLocation>
</comment>
<keyword evidence="12" id="KW-1185">Reference proteome</keyword>
<dbReference type="InterPro" id="IPR035911">
    <property type="entry name" value="MurE/MurF_N"/>
</dbReference>
<evidence type="ECO:0000313" key="11">
    <source>
        <dbReference type="EMBL" id="NLS12136.1"/>
    </source>
</evidence>
<dbReference type="GO" id="GO:0016881">
    <property type="term" value="F:acid-amino acid ligase activity"/>
    <property type="evidence" value="ECO:0007669"/>
    <property type="project" value="InterPro"/>
</dbReference>
<dbReference type="GO" id="GO:0051301">
    <property type="term" value="P:cell division"/>
    <property type="evidence" value="ECO:0007669"/>
    <property type="project" value="UniProtKB-KW"/>
</dbReference>
<dbReference type="InterPro" id="IPR036615">
    <property type="entry name" value="Mur_ligase_C_dom_sf"/>
</dbReference>
<dbReference type="PANTHER" id="PTHR23135:SF4">
    <property type="entry name" value="UDP-N-ACETYLMURAMOYL-L-ALANYL-D-GLUTAMATE--2,6-DIAMINOPIMELATE LIGASE MURE HOMOLOG, CHLOROPLASTIC"/>
    <property type="match status" value="1"/>
</dbReference>
<dbReference type="UniPathway" id="UPA00219"/>
<dbReference type="Gene3D" id="3.40.1190.10">
    <property type="entry name" value="Mur-like, catalytic domain"/>
    <property type="match status" value="1"/>
</dbReference>
<feature type="domain" description="Mur ligase C-terminal" evidence="9">
    <location>
        <begin position="324"/>
        <end position="448"/>
    </location>
</feature>
<keyword evidence="4 7" id="KW-0573">Peptidoglycan synthesis</keyword>
<dbReference type="EMBL" id="JABAIK010000003">
    <property type="protein sequence ID" value="NLS12136.1"/>
    <property type="molecule type" value="Genomic_DNA"/>
</dbReference>
<evidence type="ECO:0000256" key="3">
    <source>
        <dbReference type="ARBA" id="ARBA00022960"/>
    </source>
</evidence>
<keyword evidence="2 7" id="KW-0132">Cell division</keyword>
<dbReference type="GO" id="GO:0071555">
    <property type="term" value="P:cell wall organization"/>
    <property type="evidence" value="ECO:0007669"/>
    <property type="project" value="UniProtKB-KW"/>
</dbReference>
<dbReference type="SUPFAM" id="SSF53623">
    <property type="entry name" value="MurD-like peptide ligases, catalytic domain"/>
    <property type="match status" value="1"/>
</dbReference>
<dbReference type="SUPFAM" id="SSF63418">
    <property type="entry name" value="MurE/MurF N-terminal domain"/>
    <property type="match status" value="1"/>
</dbReference>
<dbReference type="GO" id="GO:0008360">
    <property type="term" value="P:regulation of cell shape"/>
    <property type="evidence" value="ECO:0007669"/>
    <property type="project" value="UniProtKB-KW"/>
</dbReference>
<dbReference type="Gene3D" id="3.40.1390.10">
    <property type="entry name" value="MurE/MurF, N-terminal domain"/>
    <property type="match status" value="1"/>
</dbReference>
<feature type="domain" description="Mur ligase N-terminal catalytic" evidence="8">
    <location>
        <begin position="22"/>
        <end position="73"/>
    </location>
</feature>
<evidence type="ECO:0000256" key="5">
    <source>
        <dbReference type="ARBA" id="ARBA00023306"/>
    </source>
</evidence>
<dbReference type="Pfam" id="PF08245">
    <property type="entry name" value="Mur_ligase_M"/>
    <property type="match status" value="1"/>
</dbReference>
<evidence type="ECO:0000259" key="9">
    <source>
        <dbReference type="Pfam" id="PF02875"/>
    </source>
</evidence>
<proteinExistence type="inferred from homology"/>
<feature type="domain" description="Mur ligase central" evidence="10">
    <location>
        <begin position="100"/>
        <end position="301"/>
    </location>
</feature>
<gene>
    <name evidence="11" type="ORF">HGP28_04410</name>
</gene>
<dbReference type="InterPro" id="IPR000713">
    <property type="entry name" value="Mur_ligase_N"/>
</dbReference>
<keyword evidence="3 7" id="KW-0133">Cell shape</keyword>
<keyword evidence="5 7" id="KW-0131">Cell cycle</keyword>
<dbReference type="Proteomes" id="UP000535589">
    <property type="component" value="Unassembled WGS sequence"/>
</dbReference>
<comment type="pathway">
    <text evidence="7">Cell wall biogenesis; peptidoglycan biosynthesis.</text>
</comment>
<reference evidence="11 12" key="1">
    <citation type="submission" date="2020-04" db="EMBL/GenBank/DDBJ databases">
        <title>Vibrio sp. SM6, a novel species isolated from seawater.</title>
        <authorList>
            <person name="Wang X."/>
        </authorList>
    </citation>
    <scope>NUCLEOTIDE SEQUENCE [LARGE SCALE GENOMIC DNA]</scope>
    <source>
        <strain evidence="11 12">SM6</strain>
    </source>
</reference>
<dbReference type="InterPro" id="IPR005761">
    <property type="entry name" value="UDP-N-AcMur-Glu-dNH2Pim_ligase"/>
</dbReference>
<accession>A0A7X8TPB2</accession>
<dbReference type="GO" id="GO:0005524">
    <property type="term" value="F:ATP binding"/>
    <property type="evidence" value="ECO:0007669"/>
    <property type="project" value="InterPro"/>
</dbReference>
<dbReference type="PANTHER" id="PTHR23135">
    <property type="entry name" value="MUR LIGASE FAMILY MEMBER"/>
    <property type="match status" value="1"/>
</dbReference>
<evidence type="ECO:0000256" key="4">
    <source>
        <dbReference type="ARBA" id="ARBA00022984"/>
    </source>
</evidence>
<dbReference type="InterPro" id="IPR004101">
    <property type="entry name" value="Mur_ligase_C"/>
</dbReference>
<dbReference type="AlphaFoldDB" id="A0A7X8TPB2"/>
<keyword evidence="11" id="KW-0436">Ligase</keyword>
<dbReference type="InterPro" id="IPR036565">
    <property type="entry name" value="Mur-like_cat_sf"/>
</dbReference>
<keyword evidence="6 7" id="KW-0961">Cell wall biogenesis/degradation</keyword>
<evidence type="ECO:0000256" key="7">
    <source>
        <dbReference type="RuleBase" id="RU004135"/>
    </source>
</evidence>
<comment type="similarity">
    <text evidence="1">Belongs to the MurCDEF family. MurE subfamily.</text>
</comment>